<evidence type="ECO:0000259" key="2">
    <source>
        <dbReference type="Pfam" id="PF20411"/>
    </source>
</evidence>
<feature type="region of interest" description="Disordered" evidence="1">
    <location>
        <begin position="418"/>
        <end position="450"/>
    </location>
</feature>
<feature type="compositionally biased region" description="Low complexity" evidence="1">
    <location>
        <begin position="205"/>
        <end position="216"/>
    </location>
</feature>
<protein>
    <recommendedName>
        <fullName evidence="2">DUF6697 domain-containing protein</fullName>
    </recommendedName>
</protein>
<dbReference type="InterPro" id="IPR046520">
    <property type="entry name" value="DUF6697"/>
</dbReference>
<evidence type="ECO:0000313" key="4">
    <source>
        <dbReference type="Proteomes" id="UP001140510"/>
    </source>
</evidence>
<dbReference type="Pfam" id="PF20411">
    <property type="entry name" value="DUF6697"/>
    <property type="match status" value="1"/>
</dbReference>
<dbReference type="AlphaFoldDB" id="A0A9W9D4T6"/>
<keyword evidence="4" id="KW-1185">Reference proteome</keyword>
<feature type="region of interest" description="Disordered" evidence="1">
    <location>
        <begin position="1"/>
        <end position="38"/>
    </location>
</feature>
<feature type="compositionally biased region" description="Polar residues" evidence="1">
    <location>
        <begin position="119"/>
        <end position="134"/>
    </location>
</feature>
<gene>
    <name evidence="3" type="ORF">N0V91_007522</name>
</gene>
<organism evidence="3 4">
    <name type="scientific">Didymella pomorum</name>
    <dbReference type="NCBI Taxonomy" id="749634"/>
    <lineage>
        <taxon>Eukaryota</taxon>
        <taxon>Fungi</taxon>
        <taxon>Dikarya</taxon>
        <taxon>Ascomycota</taxon>
        <taxon>Pezizomycotina</taxon>
        <taxon>Dothideomycetes</taxon>
        <taxon>Pleosporomycetidae</taxon>
        <taxon>Pleosporales</taxon>
        <taxon>Pleosporineae</taxon>
        <taxon>Didymellaceae</taxon>
        <taxon>Didymella</taxon>
    </lineage>
</organism>
<evidence type="ECO:0000313" key="3">
    <source>
        <dbReference type="EMBL" id="KAJ4402017.1"/>
    </source>
</evidence>
<evidence type="ECO:0000256" key="1">
    <source>
        <dbReference type="SAM" id="MobiDB-lite"/>
    </source>
</evidence>
<feature type="domain" description="DUF6697" evidence="2">
    <location>
        <begin position="261"/>
        <end position="518"/>
    </location>
</feature>
<reference evidence="3" key="1">
    <citation type="submission" date="2022-10" db="EMBL/GenBank/DDBJ databases">
        <title>Tapping the CABI collections for fungal endophytes: first genome assemblies for Collariella, Neodidymelliopsis, Ascochyta clinopodiicola, Didymella pomorum, Didymosphaeria variabile, Neocosmospora piperis and Neocucurbitaria cava.</title>
        <authorList>
            <person name="Hill R."/>
        </authorList>
    </citation>
    <scope>NUCLEOTIDE SEQUENCE</scope>
    <source>
        <strain evidence="3">IMI 355091</strain>
    </source>
</reference>
<dbReference type="EMBL" id="JAPEVA010000066">
    <property type="protein sequence ID" value="KAJ4402017.1"/>
    <property type="molecule type" value="Genomic_DNA"/>
</dbReference>
<proteinExistence type="predicted"/>
<comment type="caution">
    <text evidence="3">The sequence shown here is derived from an EMBL/GenBank/DDBJ whole genome shotgun (WGS) entry which is preliminary data.</text>
</comment>
<dbReference type="Proteomes" id="UP001140510">
    <property type="component" value="Unassembled WGS sequence"/>
</dbReference>
<name>A0A9W9D4T6_9PLEO</name>
<feature type="compositionally biased region" description="Polar residues" evidence="1">
    <location>
        <begin position="1"/>
        <end position="26"/>
    </location>
</feature>
<accession>A0A9W9D4T6</accession>
<dbReference type="OrthoDB" id="5427977at2759"/>
<sequence length="536" mass="60061">MIQHNFNPSARHSSANGAATNGQQGNSTPQQVSSPPSPYLEARLLNLEVEHGDLRGEVDKLKDLYHDLYISFGRVVRDAAATHANSPRGTDLVKSRQSAMQFKEELEQLSREVRESVNGDPNDQKANSGSTPKASSVPPHARAASVASNGTKRSLPPHLRGKQPSSAVGDAAPKLTLDTTKHKHAPLATDGPVDTITRQPPVPAAPLSSPTSPSTTLRDDTPLEGIEATSLGDWKPYYVTTLEALPDNVRVKMPPQHKTTTFHIDFLNNHFGGILWSPGLKYITHSNSAAQVLRNRTYYMLDPKHESFLPKVPGEHGAKLTAFFNKAPEEEFDNLPEGTNSYTDVPMFVKLPTGRYAYFGNYSQTRWSDKLDIDTMKTRVPADVKEYITQELTASDREPWVTEELKKHLFPRPEYEGAIPLPVRDDNSTVTDDEEAHSQQVTDDEEAHSQQVTSDIKYYLQELVDWERETKMKLSMIKPESILNAFEAADADDPRGLRLWWEYLECVDWNAGFYNMLVGLQQRHPEQYLKEPHIGF</sequence>
<feature type="compositionally biased region" description="Basic and acidic residues" evidence="1">
    <location>
        <begin position="107"/>
        <end position="117"/>
    </location>
</feature>
<feature type="region of interest" description="Disordered" evidence="1">
    <location>
        <begin position="107"/>
        <end position="226"/>
    </location>
</feature>